<evidence type="ECO:0000313" key="1">
    <source>
        <dbReference type="EMBL" id="SFZ98431.1"/>
    </source>
</evidence>
<proteinExistence type="predicted"/>
<dbReference type="AlphaFoldDB" id="A0A1W1EEH9"/>
<reference evidence="1" key="1">
    <citation type="submission" date="2016-10" db="EMBL/GenBank/DDBJ databases">
        <authorList>
            <person name="de Groot N.N."/>
        </authorList>
    </citation>
    <scope>NUCLEOTIDE SEQUENCE</scope>
</reference>
<gene>
    <name evidence="1" type="ORF">MNB_SV-5-1119</name>
</gene>
<sequence>MNELVFQVVFQSDIVLPATSNTEGNIGQLDFIPGSNFLGMAAREYDKYDDSFNVFHSGKVRFGDATLLIDEKETYKMPLSFFHDKLIEDVLVNHHHVKNFSKYKQLKQKRNGYITKDLDEVEVKYNYAQKSAYDKQSRKSKESAMFGYSSIPEGTIWQFTVNYDNTLSSSDVEKIQNTLIGQKRLGKSRSAQYGKVNISLQGSVENVEETSIQQEVILYAKSRLSLVDSEGNATYDLKYLTEGLTDKNIVWDKSQLRTSSYARYDGTRRATDYERVIINSGSVMVLRDVTEKQLKKIQSGVGLYLVEGFGKILVNPSFLSKKEEFSFKEKTTPKEAAKLPLEDNLALFLDKKDKDNKEQLALADKVAKFMTVNKSIYKNINNAQWGKIRSICNSRNPDFKAEIKEYISSGKVSWDSGQIMLLLDENGNKNHSLEFIKLLSMNMPKENADD</sequence>
<dbReference type="EMBL" id="FPKX01000049">
    <property type="protein sequence ID" value="SFZ98431.1"/>
    <property type="molecule type" value="Genomic_DNA"/>
</dbReference>
<organism evidence="1">
    <name type="scientific">hydrothermal vent metagenome</name>
    <dbReference type="NCBI Taxonomy" id="652676"/>
    <lineage>
        <taxon>unclassified sequences</taxon>
        <taxon>metagenomes</taxon>
        <taxon>ecological metagenomes</taxon>
    </lineage>
</organism>
<accession>A0A1W1EEH9</accession>
<name>A0A1W1EEH9_9ZZZZ</name>
<protein>
    <submittedName>
        <fullName evidence="1">Uncharacterized protein</fullName>
    </submittedName>
</protein>